<dbReference type="KEGG" id="tps:THAPSDRAFT_11167"/>
<dbReference type="Gene3D" id="3.40.390.10">
    <property type="entry name" value="Collagenase (Catalytic Domain)"/>
    <property type="match status" value="1"/>
</dbReference>
<dbReference type="Pfam" id="PF13582">
    <property type="entry name" value="Reprolysin_3"/>
    <property type="match status" value="1"/>
</dbReference>
<dbReference type="Proteomes" id="UP000001449">
    <property type="component" value="Unassembled WGS sequence"/>
</dbReference>
<dbReference type="SUPFAM" id="SSF55486">
    <property type="entry name" value="Metalloproteases ('zincins'), catalytic domain"/>
    <property type="match status" value="1"/>
</dbReference>
<feature type="compositionally biased region" description="Basic and acidic residues" evidence="2">
    <location>
        <begin position="1109"/>
        <end position="1133"/>
    </location>
</feature>
<keyword evidence="3" id="KW-0732">Signal</keyword>
<accession>B8LD91</accession>
<evidence type="ECO:0000313" key="5">
    <source>
        <dbReference type="EMBL" id="EED86765.1"/>
    </source>
</evidence>
<name>B8LD91_THAPS</name>
<dbReference type="GO" id="GO:0004222">
    <property type="term" value="F:metalloendopeptidase activity"/>
    <property type="evidence" value="ECO:0007669"/>
    <property type="project" value="InterPro"/>
</dbReference>
<feature type="domain" description="Peptidase M12B" evidence="4">
    <location>
        <begin position="257"/>
        <end position="519"/>
    </location>
</feature>
<gene>
    <name evidence="5" type="ORF">THAPSDRAFT_11167</name>
</gene>
<evidence type="ECO:0000259" key="4">
    <source>
        <dbReference type="PROSITE" id="PS50215"/>
    </source>
</evidence>
<dbReference type="AlphaFoldDB" id="B8LD91"/>
<dbReference type="HOGENOM" id="CLU_276547_0_0_1"/>
<dbReference type="GO" id="GO:0006508">
    <property type="term" value="P:proteolysis"/>
    <property type="evidence" value="ECO:0007669"/>
    <property type="project" value="InterPro"/>
</dbReference>
<feature type="compositionally biased region" description="Gly residues" evidence="2">
    <location>
        <begin position="1134"/>
        <end position="1151"/>
    </location>
</feature>
<evidence type="ECO:0000256" key="1">
    <source>
        <dbReference type="PROSITE-ProRule" id="PRU00276"/>
    </source>
</evidence>
<dbReference type="GO" id="GO:0046872">
    <property type="term" value="F:metal ion binding"/>
    <property type="evidence" value="ECO:0007669"/>
    <property type="project" value="UniProtKB-KW"/>
</dbReference>
<protein>
    <recommendedName>
        <fullName evidence="4">Peptidase M12B domain-containing protein</fullName>
    </recommendedName>
</protein>
<feature type="binding site" evidence="1">
    <location>
        <position position="411"/>
    </location>
    <ligand>
        <name>Zn(2+)</name>
        <dbReference type="ChEBI" id="CHEBI:29105"/>
        <note>catalytic</note>
    </ligand>
</feature>
<dbReference type="InterPro" id="IPR024079">
    <property type="entry name" value="MetalloPept_cat_dom_sf"/>
</dbReference>
<dbReference type="PaxDb" id="35128-Thaps11167"/>
<sequence length="1151" mass="121317">MARFTFATVAITLCIASYTTADQQRRILKSNDNVGQQLKAARTNNGSNARANRFTIHSEKVVGGGDLAMDVVEADHPAVTHETIVQTAQDIERGSEGSPVGVNDLHTLLVSDVTTASGADTFALLAVNPLNDELQGIVEKKGEKPFKINQARGRNGGKAVAEEEAHLVAPDWNCDVAEEIPMGDEREEESYERKLMRDIHHAGKMDNRHHHDHHHHHSHEEEDFTSSIMSSLSSSLRGTKINPLGKRRRLSTASYNYQVDLYIEVNDLFITQSGGSMSTAVNYVNALVTAANVVYEKEIDTHLHVRAIVQSSLYQNADGSTMGTSAALGVMRDNFASSTHGTSHFSNVDLHHALLGGGGGGIAYIGVLCNSDYGFGLTAGIQGNFQGLGAPVVWDLKAFMHEIGHNFASGHTHDVSYYSPAIDTCGTSCPATAGYGWSTIMSYCQHCPGSYDNIMYTFGADYDGTGDVNDLANWPVNPNLANNFDSINGLVSDNASREAQTMYKHVLSKASSGCLAINTSPDVTAAPTSTPPPPPAGTAVYDSILGAPKCPTVSSSCDSGVLLNGRGNFGGSPEPSYPNTLDTCTDGGSGNYHADESLDKIKVSTVTGGNLQPGATVKIEATVYTYSTTADSADFYYAASATNPQWTFIATSKPTVAKAVNVISAQYILPAGDVQAVRVVFRYNGAATPCPTGSYDDVDDLVFAVGGAATTTTSTTTTTTTATTQASVPGMAKLVAAFGVPACTEEGTHCDSGTLLVGRGTMTNGNEPNSAANTLDSCADGGSGTFHKDESIDKIVVSSDDGGVLTAGKTATIAASVFPYGTGGNDHADFFYAMDASNPNWVLIGSLKPSGAGLQELKMSYTLPDGDNQAVRINFRYNGAQSPCTTSAYDDHDDLVFKVKSSPAVTTTVAPLVAQVAVYNSSLGAPSCSVGISCDSSNLLNGRGTMSGGAEPNQPNTLDTCTDGVKGTYHSDESLDGIYVRSGEIDGTGSGVNMVEGGRATIIATVWPYKTGSSDRADFYYAADASNPVWQFIATLYPSGAGQQELKTSYTIPKGINQAVRVNFRYSGSASPCSGGSYDDTDDLAFGVAENKFFTGNDFIESEPSVELPDERNNGQKKKAKEEPPVEPKEDGNGNKGNGNKGNRGYGRGNN</sequence>
<feature type="binding site" evidence="1">
    <location>
        <position position="405"/>
    </location>
    <ligand>
        <name>Zn(2+)</name>
        <dbReference type="ChEBI" id="CHEBI:29105"/>
        <note>catalytic</note>
    </ligand>
</feature>
<evidence type="ECO:0000313" key="6">
    <source>
        <dbReference type="Proteomes" id="UP000001449"/>
    </source>
</evidence>
<organism evidence="5 6">
    <name type="scientific">Thalassiosira pseudonana</name>
    <name type="common">Marine diatom</name>
    <name type="synonym">Cyclotella nana</name>
    <dbReference type="NCBI Taxonomy" id="35128"/>
    <lineage>
        <taxon>Eukaryota</taxon>
        <taxon>Sar</taxon>
        <taxon>Stramenopiles</taxon>
        <taxon>Ochrophyta</taxon>
        <taxon>Bacillariophyta</taxon>
        <taxon>Coscinodiscophyceae</taxon>
        <taxon>Thalassiosirophycidae</taxon>
        <taxon>Thalassiosirales</taxon>
        <taxon>Thalassiosiraceae</taxon>
        <taxon>Thalassiosira</taxon>
    </lineage>
</organism>
<dbReference type="InParanoid" id="B8LD91"/>
<dbReference type="InterPro" id="IPR001590">
    <property type="entry name" value="Peptidase_M12B"/>
</dbReference>
<dbReference type="RefSeq" id="XP_002297037.1">
    <property type="nucleotide sequence ID" value="XM_002297001.1"/>
</dbReference>
<feature type="region of interest" description="Disordered" evidence="2">
    <location>
        <begin position="1100"/>
        <end position="1151"/>
    </location>
</feature>
<dbReference type="EMBL" id="DS999419">
    <property type="protein sequence ID" value="EED86765.1"/>
    <property type="molecule type" value="Genomic_DNA"/>
</dbReference>
<feature type="binding site" evidence="1">
    <location>
        <position position="401"/>
    </location>
    <ligand>
        <name>Zn(2+)</name>
        <dbReference type="ChEBI" id="CHEBI:29105"/>
        <note>catalytic</note>
    </ligand>
</feature>
<reference evidence="5 6" key="2">
    <citation type="journal article" date="2008" name="Nature">
        <title>The Phaeodactylum genome reveals the evolutionary history of diatom genomes.</title>
        <authorList>
            <person name="Bowler C."/>
            <person name="Allen A.E."/>
            <person name="Badger J.H."/>
            <person name="Grimwood J."/>
            <person name="Jabbari K."/>
            <person name="Kuo A."/>
            <person name="Maheswari U."/>
            <person name="Martens C."/>
            <person name="Maumus F."/>
            <person name="Otillar R.P."/>
            <person name="Rayko E."/>
            <person name="Salamov A."/>
            <person name="Vandepoele K."/>
            <person name="Beszteri B."/>
            <person name="Gruber A."/>
            <person name="Heijde M."/>
            <person name="Katinka M."/>
            <person name="Mock T."/>
            <person name="Valentin K."/>
            <person name="Verret F."/>
            <person name="Berges J.A."/>
            <person name="Brownlee C."/>
            <person name="Cadoret J.P."/>
            <person name="Chiovitti A."/>
            <person name="Choi C.J."/>
            <person name="Coesel S."/>
            <person name="De Martino A."/>
            <person name="Detter J.C."/>
            <person name="Durkin C."/>
            <person name="Falciatore A."/>
            <person name="Fournet J."/>
            <person name="Haruta M."/>
            <person name="Huysman M.J."/>
            <person name="Jenkins B.D."/>
            <person name="Jiroutova K."/>
            <person name="Jorgensen R.E."/>
            <person name="Joubert Y."/>
            <person name="Kaplan A."/>
            <person name="Kroger N."/>
            <person name="Kroth P.G."/>
            <person name="La Roche J."/>
            <person name="Lindquist E."/>
            <person name="Lommer M."/>
            <person name="Martin-Jezequel V."/>
            <person name="Lopez P.J."/>
            <person name="Lucas S."/>
            <person name="Mangogna M."/>
            <person name="McGinnis K."/>
            <person name="Medlin L.K."/>
            <person name="Montsant A."/>
            <person name="Oudot-Le Secq M.P."/>
            <person name="Napoli C."/>
            <person name="Obornik M."/>
            <person name="Parker M.S."/>
            <person name="Petit J.L."/>
            <person name="Porcel B.M."/>
            <person name="Poulsen N."/>
            <person name="Robison M."/>
            <person name="Rychlewski L."/>
            <person name="Rynearson T.A."/>
            <person name="Schmutz J."/>
            <person name="Shapiro H."/>
            <person name="Siaut M."/>
            <person name="Stanley M."/>
            <person name="Sussman M.R."/>
            <person name="Taylor A.R."/>
            <person name="Vardi A."/>
            <person name="von Dassow P."/>
            <person name="Vyverman W."/>
            <person name="Willis A."/>
            <person name="Wyrwicz L.S."/>
            <person name="Rokhsar D.S."/>
            <person name="Weissenbach J."/>
            <person name="Armbrust E.V."/>
            <person name="Green B.R."/>
            <person name="Van de Peer Y."/>
            <person name="Grigoriev I.V."/>
        </authorList>
    </citation>
    <scope>NUCLEOTIDE SEQUENCE [LARGE SCALE GENOMIC DNA]</scope>
    <source>
        <strain evidence="5 6">CCMP1335</strain>
    </source>
</reference>
<dbReference type="PANTHER" id="PTHR33683">
    <property type="entry name" value="1, PUTATIVE-RELATED"/>
    <property type="match status" value="1"/>
</dbReference>
<feature type="active site" evidence="1">
    <location>
        <position position="402"/>
    </location>
</feature>
<keyword evidence="1" id="KW-0479">Metal-binding</keyword>
<dbReference type="eggNOG" id="ENOG502SG44">
    <property type="taxonomic scope" value="Eukaryota"/>
</dbReference>
<keyword evidence="6" id="KW-1185">Reference proteome</keyword>
<feature type="region of interest" description="Disordered" evidence="2">
    <location>
        <begin position="205"/>
        <end position="229"/>
    </location>
</feature>
<evidence type="ECO:0000256" key="3">
    <source>
        <dbReference type="SAM" id="SignalP"/>
    </source>
</evidence>
<reference evidence="5 6" key="1">
    <citation type="journal article" date="2004" name="Science">
        <title>The genome of the diatom Thalassiosira pseudonana: ecology, evolution, and metabolism.</title>
        <authorList>
            <person name="Armbrust E.V."/>
            <person name="Berges J.A."/>
            <person name="Bowler C."/>
            <person name="Green B.R."/>
            <person name="Martinez D."/>
            <person name="Putnam N.H."/>
            <person name="Zhou S."/>
            <person name="Allen A.E."/>
            <person name="Apt K.E."/>
            <person name="Bechner M."/>
            <person name="Brzezinski M.A."/>
            <person name="Chaal B.K."/>
            <person name="Chiovitti A."/>
            <person name="Davis A.K."/>
            <person name="Demarest M.S."/>
            <person name="Detter J.C."/>
            <person name="Glavina T."/>
            <person name="Goodstein D."/>
            <person name="Hadi M.Z."/>
            <person name="Hellsten U."/>
            <person name="Hildebrand M."/>
            <person name="Jenkins B.D."/>
            <person name="Jurka J."/>
            <person name="Kapitonov V.V."/>
            <person name="Kroger N."/>
            <person name="Lau W.W."/>
            <person name="Lane T.W."/>
            <person name="Larimer F.W."/>
            <person name="Lippmeier J.C."/>
            <person name="Lucas S."/>
            <person name="Medina M."/>
            <person name="Montsant A."/>
            <person name="Obornik M."/>
            <person name="Parker M.S."/>
            <person name="Palenik B."/>
            <person name="Pazour G.J."/>
            <person name="Richardson P.M."/>
            <person name="Rynearson T.A."/>
            <person name="Saito M.A."/>
            <person name="Schwartz D.C."/>
            <person name="Thamatrakoln K."/>
            <person name="Valentin K."/>
            <person name="Vardi A."/>
            <person name="Wilkerson F.P."/>
            <person name="Rokhsar D.S."/>
        </authorList>
    </citation>
    <scope>NUCLEOTIDE SEQUENCE [LARGE SCALE GENOMIC DNA]</scope>
    <source>
        <strain evidence="5 6">CCMP1335</strain>
    </source>
</reference>
<comment type="caution">
    <text evidence="1">Lacks conserved residue(s) required for the propagation of feature annotation.</text>
</comment>
<dbReference type="PANTHER" id="PTHR33683:SF46">
    <property type="entry name" value="SUSHI DOMAIN-CONTAINING PROTEIN"/>
    <property type="match status" value="1"/>
</dbReference>
<dbReference type="GeneID" id="7449918"/>
<feature type="signal peptide" evidence="3">
    <location>
        <begin position="1"/>
        <end position="21"/>
    </location>
</feature>
<feature type="compositionally biased region" description="Basic residues" evidence="2">
    <location>
        <begin position="207"/>
        <end position="217"/>
    </location>
</feature>
<evidence type="ECO:0000256" key="2">
    <source>
        <dbReference type="SAM" id="MobiDB-lite"/>
    </source>
</evidence>
<proteinExistence type="predicted"/>
<keyword evidence="1" id="KW-0862">Zinc</keyword>
<dbReference type="PROSITE" id="PS50215">
    <property type="entry name" value="ADAM_MEPRO"/>
    <property type="match status" value="1"/>
</dbReference>
<feature type="chain" id="PRO_5002874163" description="Peptidase M12B domain-containing protein" evidence="3">
    <location>
        <begin position="22"/>
        <end position="1151"/>
    </location>
</feature>